<dbReference type="AlphaFoldDB" id="A0A072PCJ7"/>
<proteinExistence type="predicted"/>
<name>A0A072PCJ7_9EURO</name>
<comment type="caution">
    <text evidence="2">The sequence shown here is derived from an EMBL/GenBank/DDBJ whole genome shotgun (WGS) entry which is preliminary data.</text>
</comment>
<feature type="compositionally biased region" description="Basic and acidic residues" evidence="1">
    <location>
        <begin position="156"/>
        <end position="188"/>
    </location>
</feature>
<dbReference type="HOGENOM" id="CLU_885764_0_0_1"/>
<dbReference type="VEuPathDB" id="FungiDB:A1O9_05424"/>
<reference evidence="2 3" key="1">
    <citation type="submission" date="2013-03" db="EMBL/GenBank/DDBJ databases">
        <title>The Genome Sequence of Exophiala aquamarina CBS 119918.</title>
        <authorList>
            <consortium name="The Broad Institute Genomics Platform"/>
            <person name="Cuomo C."/>
            <person name="de Hoog S."/>
            <person name="Gorbushina A."/>
            <person name="Walker B."/>
            <person name="Young S.K."/>
            <person name="Zeng Q."/>
            <person name="Gargeya S."/>
            <person name="Fitzgerald M."/>
            <person name="Haas B."/>
            <person name="Abouelleil A."/>
            <person name="Allen A.W."/>
            <person name="Alvarado L."/>
            <person name="Arachchi H.M."/>
            <person name="Berlin A.M."/>
            <person name="Chapman S.B."/>
            <person name="Gainer-Dewar J."/>
            <person name="Goldberg J."/>
            <person name="Griggs A."/>
            <person name="Gujja S."/>
            <person name="Hansen M."/>
            <person name="Howarth C."/>
            <person name="Imamovic A."/>
            <person name="Ireland A."/>
            <person name="Larimer J."/>
            <person name="McCowan C."/>
            <person name="Murphy C."/>
            <person name="Pearson M."/>
            <person name="Poon T.W."/>
            <person name="Priest M."/>
            <person name="Roberts A."/>
            <person name="Saif S."/>
            <person name="Shea T."/>
            <person name="Sisk P."/>
            <person name="Sykes S."/>
            <person name="Wortman J."/>
            <person name="Nusbaum C."/>
            <person name="Birren B."/>
        </authorList>
    </citation>
    <scope>NUCLEOTIDE SEQUENCE [LARGE SCALE GENOMIC DNA]</scope>
    <source>
        <strain evidence="2 3">CBS 119918</strain>
    </source>
</reference>
<keyword evidence="3" id="KW-1185">Reference proteome</keyword>
<feature type="region of interest" description="Disordered" evidence="1">
    <location>
        <begin position="138"/>
        <end position="236"/>
    </location>
</feature>
<gene>
    <name evidence="2" type="ORF">A1O9_05424</name>
</gene>
<dbReference type="GeneID" id="25280350"/>
<dbReference type="RefSeq" id="XP_013260097.1">
    <property type="nucleotide sequence ID" value="XM_013404643.1"/>
</dbReference>
<evidence type="ECO:0000313" key="3">
    <source>
        <dbReference type="Proteomes" id="UP000027920"/>
    </source>
</evidence>
<dbReference type="EMBL" id="AMGV01000004">
    <property type="protein sequence ID" value="KEF57507.1"/>
    <property type="molecule type" value="Genomic_DNA"/>
</dbReference>
<evidence type="ECO:0000256" key="1">
    <source>
        <dbReference type="SAM" id="MobiDB-lite"/>
    </source>
</evidence>
<dbReference type="Proteomes" id="UP000027920">
    <property type="component" value="Unassembled WGS sequence"/>
</dbReference>
<sequence>MCVRTKTSYGCGHEYKTTNECYSSRCTVVEKYHYPREGDCKECKRGGVEVTRGREGKGRYAQAIGKRTQEKDRSREPLAEISNNIETLTLDVGGGISPWGPALQKEKDWGSPSRAKADRAWLEEHGERNVDLQTIRESMSSTMSSDEASTAIYSPTRHDRPVYEYEEDHRYQDNDDDYDRRRRMDTTERNLQVEIRSINDDYERRSRRPTHHRQRHDSQESFHSHSSRSSSRRYKAAPASYTTYDYYEPRDSAYGSYGSLESRGSHGYEVAKTEPYMYSPQPRVLKVKAPSTTSHGVYHTGFGVGTGGGAVDIVTHVPLYTTHSHRRY</sequence>
<feature type="compositionally biased region" description="Basic residues" evidence="1">
    <location>
        <begin position="205"/>
        <end position="215"/>
    </location>
</feature>
<organism evidence="2 3">
    <name type="scientific">Exophiala aquamarina CBS 119918</name>
    <dbReference type="NCBI Taxonomy" id="1182545"/>
    <lineage>
        <taxon>Eukaryota</taxon>
        <taxon>Fungi</taxon>
        <taxon>Dikarya</taxon>
        <taxon>Ascomycota</taxon>
        <taxon>Pezizomycotina</taxon>
        <taxon>Eurotiomycetes</taxon>
        <taxon>Chaetothyriomycetidae</taxon>
        <taxon>Chaetothyriales</taxon>
        <taxon>Herpotrichiellaceae</taxon>
        <taxon>Exophiala</taxon>
    </lineage>
</organism>
<feature type="compositionally biased region" description="Low complexity" evidence="1">
    <location>
        <begin position="138"/>
        <end position="151"/>
    </location>
</feature>
<dbReference type="OrthoDB" id="4142835at2759"/>
<accession>A0A072PCJ7</accession>
<evidence type="ECO:0000313" key="2">
    <source>
        <dbReference type="EMBL" id="KEF57507.1"/>
    </source>
</evidence>
<protein>
    <submittedName>
        <fullName evidence="2">Uncharacterized protein</fullName>
    </submittedName>
</protein>